<dbReference type="AlphaFoldDB" id="A0AA37SKE0"/>
<dbReference type="EMBL" id="BSNZ01000032">
    <property type="protein sequence ID" value="GLQ86053.1"/>
    <property type="molecule type" value="Genomic_DNA"/>
</dbReference>
<comment type="caution">
    <text evidence="1">The sequence shown here is derived from an EMBL/GenBank/DDBJ whole genome shotgun (WGS) entry which is preliminary data.</text>
</comment>
<accession>A0AA37SKE0</accession>
<organism evidence="1 2">
    <name type="scientific">Gluconobacter sphaericus NBRC 12467</name>
    <dbReference type="NCBI Taxonomy" id="1307951"/>
    <lineage>
        <taxon>Bacteria</taxon>
        <taxon>Pseudomonadati</taxon>
        <taxon>Pseudomonadota</taxon>
        <taxon>Alphaproteobacteria</taxon>
        <taxon>Acetobacterales</taxon>
        <taxon>Acetobacteraceae</taxon>
        <taxon>Gluconobacter</taxon>
    </lineage>
</organism>
<proteinExistence type="predicted"/>
<gene>
    <name evidence="1" type="ORF">GCM10007872_29630</name>
</gene>
<keyword evidence="2" id="KW-1185">Reference proteome</keyword>
<protein>
    <submittedName>
        <fullName evidence="1">Uncharacterized protein</fullName>
    </submittedName>
</protein>
<sequence length="64" mass="7269">MARRIGVSSSKFNGNAIIQTMNIVFFGTIFEERLARLSGPGDQLEAFSRTVDFEVFYSGLFNWE</sequence>
<reference evidence="2" key="1">
    <citation type="journal article" date="2019" name="Int. J. Syst. Evol. Microbiol.">
        <title>The Global Catalogue of Microorganisms (GCM) 10K type strain sequencing project: providing services to taxonomists for standard genome sequencing and annotation.</title>
        <authorList>
            <consortium name="The Broad Institute Genomics Platform"/>
            <consortium name="The Broad Institute Genome Sequencing Center for Infectious Disease"/>
            <person name="Wu L."/>
            <person name="Ma J."/>
        </authorList>
    </citation>
    <scope>NUCLEOTIDE SEQUENCE [LARGE SCALE GENOMIC DNA]</scope>
    <source>
        <strain evidence="2">NBRC 12467</strain>
    </source>
</reference>
<name>A0AA37SKE0_9PROT</name>
<dbReference type="Proteomes" id="UP001156708">
    <property type="component" value="Unassembled WGS sequence"/>
</dbReference>
<evidence type="ECO:0000313" key="2">
    <source>
        <dbReference type="Proteomes" id="UP001156708"/>
    </source>
</evidence>
<evidence type="ECO:0000313" key="1">
    <source>
        <dbReference type="EMBL" id="GLQ86053.1"/>
    </source>
</evidence>